<protein>
    <submittedName>
        <fullName evidence="2">FMN hydroxy acid dehydrogenase domain-containing protein</fullName>
    </submittedName>
</protein>
<organism evidence="1 2">
    <name type="scientific">Rhabditophanes sp. KR3021</name>
    <dbReference type="NCBI Taxonomy" id="114890"/>
    <lineage>
        <taxon>Eukaryota</taxon>
        <taxon>Metazoa</taxon>
        <taxon>Ecdysozoa</taxon>
        <taxon>Nematoda</taxon>
        <taxon>Chromadorea</taxon>
        <taxon>Rhabditida</taxon>
        <taxon>Tylenchina</taxon>
        <taxon>Panagrolaimomorpha</taxon>
        <taxon>Strongyloidoidea</taxon>
        <taxon>Alloionematidae</taxon>
        <taxon>Rhabditophanes</taxon>
    </lineage>
</organism>
<dbReference type="WBParaSite" id="RSKR_0001173400.1">
    <property type="protein sequence ID" value="RSKR_0001173400.1"/>
    <property type="gene ID" value="RSKR_0001173400"/>
</dbReference>
<evidence type="ECO:0000313" key="2">
    <source>
        <dbReference type="WBParaSite" id="RSKR_0001173400.1"/>
    </source>
</evidence>
<dbReference type="Proteomes" id="UP000095286">
    <property type="component" value="Unplaced"/>
</dbReference>
<name>A0AC35UHV3_9BILA</name>
<evidence type="ECO:0000313" key="1">
    <source>
        <dbReference type="Proteomes" id="UP000095286"/>
    </source>
</evidence>
<reference evidence="2" key="1">
    <citation type="submission" date="2016-11" db="UniProtKB">
        <authorList>
            <consortium name="WormBaseParasite"/>
        </authorList>
    </citation>
    <scope>IDENTIFICATION</scope>
    <source>
        <strain evidence="2">KR3021</strain>
    </source>
</reference>
<accession>A0AC35UHV3</accession>
<proteinExistence type="predicted"/>
<sequence>MNEMQCVEAIEAEALHKLPRDIRDYIRSGADSETTLRRNKESFKKLLIRPFCFRDVSNVDHSVTVKLGNDIFKFPSPIAIAPTAFHKLVCERGELDTVEIANKFNIPYICSTMSNASLEEIAESATPGTTLWFQVYIYKDRQVTRDLVLRAKKAGFKALVLTVDTPEMGKRRVDLVNKFKLPSNLHLGNFESSKFGDREGTGDLNKFTANTFDSSITWKEVKWLKDIAGLPVIIKGLMRGEDAESAILAGAAGIYVSNHGGRQLDHCMSTMDALPQIARVVNKRVPILIDGSFTAGTDVLKAIYLGADLVCIGRPILYGLAVGGKEGGIRVMDLLTSEFKTALKLAGMKSITELKSEKNMIIRKEIVSKF</sequence>